<organism evidence="2">
    <name type="scientific">Singulisphaera sp. Ch08</name>
    <dbReference type="NCBI Taxonomy" id="3120278"/>
    <lineage>
        <taxon>Bacteria</taxon>
        <taxon>Pseudomonadati</taxon>
        <taxon>Planctomycetota</taxon>
        <taxon>Planctomycetia</taxon>
        <taxon>Isosphaerales</taxon>
        <taxon>Isosphaeraceae</taxon>
        <taxon>Singulisphaera</taxon>
    </lineage>
</organism>
<feature type="signal peptide" evidence="1">
    <location>
        <begin position="1"/>
        <end position="19"/>
    </location>
</feature>
<protein>
    <recommendedName>
        <fullName evidence="3">Protein-tyrosine-phosphatase</fullName>
    </recommendedName>
</protein>
<sequence>MTRPLVFLACVALTATARASPPQPDRDPGLLVRALWLIQRQGTPDALAPQSDQAMKGRLFKALGKDGTLTSTELNGLMASSTFAKLAGPDQRLDPQEIAMALTADTPESRTRLLPGIRAHADSLTTSFDLIHDSHRVAGDAMVAWIAEKYRPGQALNLTVICTGNSRRSILGATMGNIAAAYYGLPEIRFHSGGTAPTAFNPRTVNALREIGVEIDPTGGEARRGEPATANPIYRVRWGTPSDSGSPPLETTEFSKLYSDPANPQAEFAALLVCSEADAGCPVVRGASVRIPVPYLDPKIYDDGAYETTKYAERRDDMGRLLFSVLMRVRNQLHERPTN</sequence>
<dbReference type="AlphaFoldDB" id="A0AAU7C858"/>
<dbReference type="Gene3D" id="3.40.50.2300">
    <property type="match status" value="1"/>
</dbReference>
<name>A0AAU7C858_9BACT</name>
<dbReference type="EMBL" id="CP155447">
    <property type="protein sequence ID" value="XBH01157.1"/>
    <property type="molecule type" value="Genomic_DNA"/>
</dbReference>
<accession>A0AAU7C858</accession>
<gene>
    <name evidence="2" type="ORF">V5E97_22695</name>
</gene>
<dbReference type="InterPro" id="IPR036196">
    <property type="entry name" value="Ptyr_pPase_sf"/>
</dbReference>
<keyword evidence="1" id="KW-0732">Signal</keyword>
<dbReference type="PANTHER" id="PTHR43428">
    <property type="entry name" value="ARSENATE REDUCTASE"/>
    <property type="match status" value="1"/>
</dbReference>
<feature type="chain" id="PRO_5043493015" description="Protein-tyrosine-phosphatase" evidence="1">
    <location>
        <begin position="20"/>
        <end position="339"/>
    </location>
</feature>
<dbReference type="SUPFAM" id="SSF52788">
    <property type="entry name" value="Phosphotyrosine protein phosphatases I"/>
    <property type="match status" value="1"/>
</dbReference>
<dbReference type="RefSeq" id="WP_406693846.1">
    <property type="nucleotide sequence ID" value="NZ_CP155447.1"/>
</dbReference>
<dbReference type="PANTHER" id="PTHR43428:SF1">
    <property type="entry name" value="ARSENATE REDUCTASE"/>
    <property type="match status" value="1"/>
</dbReference>
<evidence type="ECO:0000313" key="2">
    <source>
        <dbReference type="EMBL" id="XBH01157.1"/>
    </source>
</evidence>
<reference evidence="2" key="1">
    <citation type="submission" date="2024-05" db="EMBL/GenBank/DDBJ databases">
        <title>Planctomycetes of the genus Singulisphaera possess chitinolytic capabilities.</title>
        <authorList>
            <person name="Ivanova A."/>
        </authorList>
    </citation>
    <scope>NUCLEOTIDE SEQUENCE</scope>
    <source>
        <strain evidence="2">Ch08T</strain>
    </source>
</reference>
<evidence type="ECO:0000256" key="1">
    <source>
        <dbReference type="SAM" id="SignalP"/>
    </source>
</evidence>
<evidence type="ECO:0008006" key="3">
    <source>
        <dbReference type="Google" id="ProtNLM"/>
    </source>
</evidence>
<proteinExistence type="predicted"/>